<protein>
    <submittedName>
        <fullName evidence="1">(northern house mosquito) hypothetical protein</fullName>
    </submittedName>
</protein>
<reference evidence="1" key="1">
    <citation type="submission" date="2021-05" db="EMBL/GenBank/DDBJ databases">
        <authorList>
            <person name="Alioto T."/>
            <person name="Alioto T."/>
            <person name="Gomez Garrido J."/>
        </authorList>
    </citation>
    <scope>NUCLEOTIDE SEQUENCE</scope>
</reference>
<organism evidence="1">
    <name type="scientific">Culex pipiens</name>
    <name type="common">House mosquito</name>
    <dbReference type="NCBI Taxonomy" id="7175"/>
    <lineage>
        <taxon>Eukaryota</taxon>
        <taxon>Metazoa</taxon>
        <taxon>Ecdysozoa</taxon>
        <taxon>Arthropoda</taxon>
        <taxon>Hexapoda</taxon>
        <taxon>Insecta</taxon>
        <taxon>Pterygota</taxon>
        <taxon>Neoptera</taxon>
        <taxon>Endopterygota</taxon>
        <taxon>Diptera</taxon>
        <taxon>Nematocera</taxon>
        <taxon>Culicoidea</taxon>
        <taxon>Culicidae</taxon>
        <taxon>Culicinae</taxon>
        <taxon>Culicini</taxon>
        <taxon>Culex</taxon>
        <taxon>Culex</taxon>
    </lineage>
</organism>
<accession>A0A8D8E4Z6</accession>
<dbReference type="EMBL" id="HBUE01190067">
    <property type="protein sequence ID" value="CAG6524750.1"/>
    <property type="molecule type" value="Transcribed_RNA"/>
</dbReference>
<proteinExistence type="predicted"/>
<name>A0A8D8E4Z6_CULPI</name>
<dbReference type="EMBL" id="HBUE01295923">
    <property type="protein sequence ID" value="CAG6576433.1"/>
    <property type="molecule type" value="Transcribed_RNA"/>
</dbReference>
<evidence type="ECO:0000313" key="1">
    <source>
        <dbReference type="EMBL" id="CAG6524750.1"/>
    </source>
</evidence>
<dbReference type="AlphaFoldDB" id="A0A8D8E4Z6"/>
<sequence length="107" mass="11761">MFRSAASPAGGGCSVQCRLPGGKIFSRLNRGISSARQVGSSTRRKLQISESNLLSFSERLLALGGDAWWHENSLTQTHSAGQIFVQYCENWLAMIPGSRFRNCVRTV</sequence>